<feature type="transmembrane region" description="Helical" evidence="1">
    <location>
        <begin position="279"/>
        <end position="301"/>
    </location>
</feature>
<keyword evidence="1" id="KW-0472">Membrane</keyword>
<dbReference type="Proteomes" id="UP000037035">
    <property type="component" value="Unassembled WGS sequence"/>
</dbReference>
<comment type="caution">
    <text evidence="2">The sequence shown here is derived from an EMBL/GenBank/DDBJ whole genome shotgun (WGS) entry which is preliminary data.</text>
</comment>
<keyword evidence="1" id="KW-1133">Transmembrane helix</keyword>
<reference evidence="2 3" key="1">
    <citation type="submission" date="2015-08" db="EMBL/GenBank/DDBJ databases">
        <title>Next Generation Sequencing and Analysis of the Genome of Puccinia sorghi L Schw, the Causal Agent of Maize Common Rust.</title>
        <authorList>
            <person name="Rochi L."/>
            <person name="Burguener G."/>
            <person name="Darino M."/>
            <person name="Turjanski A."/>
            <person name="Kreff E."/>
            <person name="Dieguez M.J."/>
            <person name="Sacco F."/>
        </authorList>
    </citation>
    <scope>NUCLEOTIDE SEQUENCE [LARGE SCALE GENOMIC DNA]</scope>
    <source>
        <strain evidence="2 3">RO10H11247</strain>
    </source>
</reference>
<gene>
    <name evidence="2" type="ORF">VP01_362g7</name>
</gene>
<keyword evidence="3" id="KW-1185">Reference proteome</keyword>
<keyword evidence="1" id="KW-0812">Transmembrane</keyword>
<dbReference type="AlphaFoldDB" id="A0A0L6UWM0"/>
<dbReference type="EMBL" id="LAVV01008646">
    <property type="protein sequence ID" value="KNZ52265.1"/>
    <property type="molecule type" value="Genomic_DNA"/>
</dbReference>
<protein>
    <submittedName>
        <fullName evidence="2">Putative signal peptide protein</fullName>
    </submittedName>
</protein>
<evidence type="ECO:0000313" key="2">
    <source>
        <dbReference type="EMBL" id="KNZ52265.1"/>
    </source>
</evidence>
<dbReference type="VEuPathDB" id="FungiDB:VP01_362g7"/>
<feature type="transmembrane region" description="Helical" evidence="1">
    <location>
        <begin position="35"/>
        <end position="55"/>
    </location>
</feature>
<evidence type="ECO:0000256" key="1">
    <source>
        <dbReference type="SAM" id="Phobius"/>
    </source>
</evidence>
<name>A0A0L6UWM0_9BASI</name>
<organism evidence="2 3">
    <name type="scientific">Puccinia sorghi</name>
    <dbReference type="NCBI Taxonomy" id="27349"/>
    <lineage>
        <taxon>Eukaryota</taxon>
        <taxon>Fungi</taxon>
        <taxon>Dikarya</taxon>
        <taxon>Basidiomycota</taxon>
        <taxon>Pucciniomycotina</taxon>
        <taxon>Pucciniomycetes</taxon>
        <taxon>Pucciniales</taxon>
        <taxon>Pucciniaceae</taxon>
        <taxon>Puccinia</taxon>
    </lineage>
</organism>
<sequence length="359" mass="41235">MSLVVVVVVVVVAFLCCYVVNDCLTHHGTIPVCTYIYICTLCYTRVVCAALLCLIRNTLQNTYSQLHLASSVPNFEKCFQKKKKKNWWDCTLGCLGIEFQRALKNTQSKILTLKIDDFFYGHHVAKNWECLRNYGLLRVQKSAGGLKICVAHCTKIMEIHIWPTYLCIALQRNSACKCITHKLYNSEVNTKYLRTLTLVAGIKLDLGTEREQGRLQTFAILISGIQTYTWIFISLWNGFGIGFFPPYLTHILNLRHSSAFLKRIHMGHNFHINNVSIHLLPVFIVEILLFSLFILVSVSLLKHSSHNHNLSLVLTNLILGVALEPHLYPHLLWQNIIILSFPKPFCLKFIINFSWLTWL</sequence>
<proteinExistence type="predicted"/>
<evidence type="ECO:0000313" key="3">
    <source>
        <dbReference type="Proteomes" id="UP000037035"/>
    </source>
</evidence>
<feature type="transmembrane region" description="Helical" evidence="1">
    <location>
        <begin position="218"/>
        <end position="239"/>
    </location>
</feature>
<accession>A0A0L6UWM0</accession>